<accession>A0A3B0WJE2</accession>
<feature type="transmembrane region" description="Helical" evidence="5">
    <location>
        <begin position="61"/>
        <end position="81"/>
    </location>
</feature>
<feature type="transmembrane region" description="Helical" evidence="5">
    <location>
        <begin position="32"/>
        <end position="55"/>
    </location>
</feature>
<organism evidence="7">
    <name type="scientific">hydrothermal vent metagenome</name>
    <dbReference type="NCBI Taxonomy" id="652676"/>
    <lineage>
        <taxon>unclassified sequences</taxon>
        <taxon>metagenomes</taxon>
        <taxon>ecological metagenomes</taxon>
    </lineage>
</organism>
<dbReference type="GO" id="GO:0016020">
    <property type="term" value="C:membrane"/>
    <property type="evidence" value="ECO:0007669"/>
    <property type="project" value="UniProtKB-SubCell"/>
</dbReference>
<keyword evidence="4 5" id="KW-0472">Membrane</keyword>
<evidence type="ECO:0000256" key="3">
    <source>
        <dbReference type="ARBA" id="ARBA00022989"/>
    </source>
</evidence>
<dbReference type="AlphaFoldDB" id="A0A3B0WJE2"/>
<feature type="domain" description="RDD" evidence="6">
    <location>
        <begin position="24"/>
        <end position="97"/>
    </location>
</feature>
<keyword evidence="3 5" id="KW-1133">Transmembrane helix</keyword>
<evidence type="ECO:0000256" key="1">
    <source>
        <dbReference type="ARBA" id="ARBA00004141"/>
    </source>
</evidence>
<keyword evidence="2 5" id="KW-0812">Transmembrane</keyword>
<reference evidence="7" key="1">
    <citation type="submission" date="2018-06" db="EMBL/GenBank/DDBJ databases">
        <authorList>
            <person name="Zhirakovskaya E."/>
        </authorList>
    </citation>
    <scope>NUCLEOTIDE SEQUENCE</scope>
</reference>
<comment type="subcellular location">
    <subcellularLocation>
        <location evidence="1">Membrane</location>
        <topology evidence="1">Multi-pass membrane protein</topology>
    </subcellularLocation>
</comment>
<evidence type="ECO:0000259" key="6">
    <source>
        <dbReference type="Pfam" id="PF06271"/>
    </source>
</evidence>
<evidence type="ECO:0000256" key="4">
    <source>
        <dbReference type="ARBA" id="ARBA00023136"/>
    </source>
</evidence>
<evidence type="ECO:0000256" key="5">
    <source>
        <dbReference type="SAM" id="Phobius"/>
    </source>
</evidence>
<dbReference type="InterPro" id="IPR010432">
    <property type="entry name" value="RDD"/>
</dbReference>
<proteinExistence type="predicted"/>
<feature type="non-terminal residue" evidence="7">
    <location>
        <position position="97"/>
    </location>
</feature>
<gene>
    <name evidence="7" type="ORF">MNBD_GAMMA07-421</name>
</gene>
<evidence type="ECO:0000256" key="2">
    <source>
        <dbReference type="ARBA" id="ARBA00022692"/>
    </source>
</evidence>
<name>A0A3B0WJE2_9ZZZZ</name>
<dbReference type="PANTHER" id="PTHR38480">
    <property type="entry name" value="SLR0254 PROTEIN"/>
    <property type="match status" value="1"/>
</dbReference>
<protein>
    <recommendedName>
        <fullName evidence="6">RDD domain-containing protein</fullName>
    </recommendedName>
</protein>
<dbReference type="PANTHER" id="PTHR38480:SF1">
    <property type="entry name" value="SLR0254 PROTEIN"/>
    <property type="match status" value="1"/>
</dbReference>
<evidence type="ECO:0000313" key="7">
    <source>
        <dbReference type="EMBL" id="VAW56138.1"/>
    </source>
</evidence>
<dbReference type="EMBL" id="UOFF01000185">
    <property type="protein sequence ID" value="VAW56138.1"/>
    <property type="molecule type" value="Genomic_DNA"/>
</dbReference>
<dbReference type="Pfam" id="PF06271">
    <property type="entry name" value="RDD"/>
    <property type="match status" value="1"/>
</dbReference>
<sequence>MVAALFDLTHTIQTPEGVQLHLKVAGIWCRSVAWLIDLFIRGIFYLFIGFGSSLLGDLGSGLLLISFFFLEWFYPVIFEVLNQGMTPGKQYLNIQVL</sequence>